<evidence type="ECO:0000256" key="1">
    <source>
        <dbReference type="SAM" id="Phobius"/>
    </source>
</evidence>
<gene>
    <name evidence="3" type="ORF">EXE25_11450</name>
</gene>
<dbReference type="InterPro" id="IPR058581">
    <property type="entry name" value="TM_HPP"/>
</dbReference>
<evidence type="ECO:0000259" key="2">
    <source>
        <dbReference type="Pfam" id="PF04982"/>
    </source>
</evidence>
<evidence type="ECO:0000313" key="3">
    <source>
        <dbReference type="EMBL" id="RZG66114.1"/>
    </source>
</evidence>
<organism evidence="3 4">
    <name type="scientific">Acinetobacter bouvetii</name>
    <dbReference type="NCBI Taxonomy" id="202951"/>
    <lineage>
        <taxon>Bacteria</taxon>
        <taxon>Pseudomonadati</taxon>
        <taxon>Pseudomonadota</taxon>
        <taxon>Gammaproteobacteria</taxon>
        <taxon>Moraxellales</taxon>
        <taxon>Moraxellaceae</taxon>
        <taxon>Acinetobacter</taxon>
    </lineage>
</organism>
<feature type="transmembrane region" description="Helical" evidence="1">
    <location>
        <begin position="42"/>
        <end position="59"/>
    </location>
</feature>
<keyword evidence="1" id="KW-0472">Membrane</keyword>
<dbReference type="InterPro" id="IPR007065">
    <property type="entry name" value="HPP"/>
</dbReference>
<feature type="transmembrane region" description="Helical" evidence="1">
    <location>
        <begin position="134"/>
        <end position="155"/>
    </location>
</feature>
<feature type="transmembrane region" description="Helical" evidence="1">
    <location>
        <begin position="18"/>
        <end position="36"/>
    </location>
</feature>
<evidence type="ECO:0000313" key="4">
    <source>
        <dbReference type="Proteomes" id="UP000293483"/>
    </source>
</evidence>
<sequence>MFLLSGKEKLAPKPSAGMLLRGFAGGMLSIFILLLLSGYAHQPWIMAPFGASCVLLYAVPQSPLAQPRNVIFGHVVSAAIGLCVALYFPVNAFSIAIAVGLAICCMQFLRCVHPPAGANPLVILLTAQAVHYDWGFLLFPVLSGAVSLVAVAYVMNNWRSAKPWPEYGLALWHNKMKE</sequence>
<comment type="caution">
    <text evidence="3">The sequence shown here is derived from an EMBL/GenBank/DDBJ whole genome shotgun (WGS) entry which is preliminary data.</text>
</comment>
<accession>A0A4Q7AT20</accession>
<feature type="transmembrane region" description="Helical" evidence="1">
    <location>
        <begin position="71"/>
        <end position="88"/>
    </location>
</feature>
<dbReference type="EMBL" id="SGSU01000012">
    <property type="protein sequence ID" value="RZG66114.1"/>
    <property type="molecule type" value="Genomic_DNA"/>
</dbReference>
<dbReference type="STRING" id="202951.GCA_001485025_02633"/>
<dbReference type="Proteomes" id="UP000293483">
    <property type="component" value="Unassembled WGS sequence"/>
</dbReference>
<dbReference type="AlphaFoldDB" id="A0A4Q7AT20"/>
<feature type="transmembrane region" description="Helical" evidence="1">
    <location>
        <begin position="94"/>
        <end position="113"/>
    </location>
</feature>
<keyword evidence="1" id="KW-1133">Transmembrane helix</keyword>
<proteinExistence type="predicted"/>
<name>A0A4Q7AT20_9GAMM</name>
<feature type="domain" description="HPP transmembrane region" evidence="2">
    <location>
        <begin position="12"/>
        <end position="164"/>
    </location>
</feature>
<dbReference type="Pfam" id="PF04982">
    <property type="entry name" value="TM_HPP"/>
    <property type="match status" value="1"/>
</dbReference>
<dbReference type="PANTHER" id="PTHR33741:SF5">
    <property type="entry name" value="TRANSMEMBRANE PROTEIN DDB_G0269096-RELATED"/>
    <property type="match status" value="1"/>
</dbReference>
<dbReference type="RefSeq" id="WP_130146436.1">
    <property type="nucleotide sequence ID" value="NZ_SGSU01000012.1"/>
</dbReference>
<reference evidence="3 4" key="1">
    <citation type="submission" date="2019-02" db="EMBL/GenBank/DDBJ databases">
        <title>The Batch Genome Submission of Acinetobacter spp. strains.</title>
        <authorList>
            <person name="Qin J."/>
            <person name="Hu Y."/>
            <person name="Ye H."/>
            <person name="Wei L."/>
            <person name="Feng Y."/>
            <person name="Zong Z."/>
        </authorList>
    </citation>
    <scope>NUCLEOTIDE SEQUENCE [LARGE SCALE GENOMIC DNA]</scope>
    <source>
        <strain evidence="3 4">WCHABo060081</strain>
    </source>
</reference>
<keyword evidence="1" id="KW-0812">Transmembrane</keyword>
<dbReference type="PANTHER" id="PTHR33741">
    <property type="entry name" value="TRANSMEMBRANE PROTEIN DDB_G0269096-RELATED"/>
    <property type="match status" value="1"/>
</dbReference>
<protein>
    <submittedName>
        <fullName evidence="3">HPP family protein</fullName>
    </submittedName>
</protein>